<keyword evidence="2" id="KW-0031">Aminopeptidase</keyword>
<keyword evidence="2" id="KW-0378">Hydrolase</keyword>
<dbReference type="InterPro" id="IPR050659">
    <property type="entry name" value="Peptidase_M24B"/>
</dbReference>
<proteinExistence type="predicted"/>
<dbReference type="SUPFAM" id="SSF55920">
    <property type="entry name" value="Creatinase/aminopeptidase"/>
    <property type="match status" value="1"/>
</dbReference>
<protein>
    <submittedName>
        <fullName evidence="2">Xaa-Pro aminopeptidase</fullName>
    </submittedName>
</protein>
<dbReference type="CDD" id="cd01066">
    <property type="entry name" value="APP_MetAP"/>
    <property type="match status" value="1"/>
</dbReference>
<dbReference type="KEGG" id="gph:GEMMAAP_16600"/>
<accession>A0A143BPI9</accession>
<name>A0A143BPI9_9BACT</name>
<evidence type="ECO:0000313" key="3">
    <source>
        <dbReference type="Proteomes" id="UP000076404"/>
    </source>
</evidence>
<gene>
    <name evidence="2" type="ORF">GEMMAAP_16600</name>
</gene>
<evidence type="ECO:0000313" key="2">
    <source>
        <dbReference type="EMBL" id="AMW06956.1"/>
    </source>
</evidence>
<dbReference type="EMBL" id="CP011454">
    <property type="protein sequence ID" value="AMW06956.1"/>
    <property type="molecule type" value="Genomic_DNA"/>
</dbReference>
<dbReference type="PANTHER" id="PTHR46112:SF8">
    <property type="entry name" value="CYTOPLASMIC PEPTIDASE PEPQ-RELATED"/>
    <property type="match status" value="1"/>
</dbReference>
<dbReference type="STRING" id="1379270.GEMMAAP_16600"/>
<organism evidence="2 3">
    <name type="scientific">Gemmatimonas phototrophica</name>
    <dbReference type="NCBI Taxonomy" id="1379270"/>
    <lineage>
        <taxon>Bacteria</taxon>
        <taxon>Pseudomonadati</taxon>
        <taxon>Gemmatimonadota</taxon>
        <taxon>Gemmatimonadia</taxon>
        <taxon>Gemmatimonadales</taxon>
        <taxon>Gemmatimonadaceae</taxon>
        <taxon>Gemmatimonas</taxon>
    </lineage>
</organism>
<evidence type="ECO:0000259" key="1">
    <source>
        <dbReference type="Pfam" id="PF00557"/>
    </source>
</evidence>
<keyword evidence="3" id="KW-1185">Reference proteome</keyword>
<dbReference type="GO" id="GO:0004177">
    <property type="term" value="F:aminopeptidase activity"/>
    <property type="evidence" value="ECO:0007669"/>
    <property type="project" value="UniProtKB-KW"/>
</dbReference>
<keyword evidence="2" id="KW-0645">Protease</keyword>
<reference evidence="2 3" key="2">
    <citation type="journal article" date="2016" name="Environ. Microbiol. Rep.">
        <title>Metagenomic evidence for the presence of phototrophic Gemmatimonadetes bacteria in diverse environments.</title>
        <authorList>
            <person name="Zeng Y."/>
            <person name="Baumbach J."/>
            <person name="Barbosa E.G."/>
            <person name="Azevedo V."/>
            <person name="Zhang C."/>
            <person name="Koblizek M."/>
        </authorList>
    </citation>
    <scope>NUCLEOTIDE SEQUENCE [LARGE SCALE GENOMIC DNA]</scope>
    <source>
        <strain evidence="2 3">AP64</strain>
    </source>
</reference>
<dbReference type="InterPro" id="IPR036005">
    <property type="entry name" value="Creatinase/aminopeptidase-like"/>
</dbReference>
<dbReference type="AlphaFoldDB" id="A0A143BPI9"/>
<dbReference type="Pfam" id="PF00557">
    <property type="entry name" value="Peptidase_M24"/>
    <property type="match status" value="1"/>
</dbReference>
<feature type="domain" description="Peptidase M24" evidence="1">
    <location>
        <begin position="190"/>
        <end position="421"/>
    </location>
</feature>
<sequence>MKTTRPASSRASMRVPEADALLPFSQQIAIREQWLSKRHEMLLPMMRKHGIGMWVVVNEEFHDDPLSQYVAPPRPYTGNRDFFVFIDAGSEGLKKYAITGYTEENLARFFDAPFTEPRPPAATLRDLYAKFKPATVGLGIRGTRGQTRSLGYDSYRFLAETLGPDAEKTFVSAGELVQEYLDTRIPEEMEHYRTAVSVTEAIVKRALSNEIITPGKTTVGDVRRALFDMLWAAGVRTWFQPDLRVQRASGDVATSRGFLAVAPEGTVIERGDVVHIDFGISYMGFDTDWQKMAYVLKTGEKEVPAGLKQAMANSNTLQDALMKRHSRPGATGGSVFNATMAEMKQRGIEAMIYSHPIGAQGHGLGASIDFRSALRSDTTAQNSRLRNGSYISIELNTATPVPEWGGKKVFVMFEDDAHLTESGFTFFRPRQEQFYLIR</sequence>
<dbReference type="eggNOG" id="COG0006">
    <property type="taxonomic scope" value="Bacteria"/>
</dbReference>
<dbReference type="Proteomes" id="UP000076404">
    <property type="component" value="Chromosome"/>
</dbReference>
<dbReference type="InterPro" id="IPR000994">
    <property type="entry name" value="Pept_M24"/>
</dbReference>
<reference evidence="2 3" key="1">
    <citation type="journal article" date="2014" name="Proc. Natl. Acad. Sci. U.S.A.">
        <title>Functional type 2 photosynthetic reaction centers found in the rare bacterial phylum Gemmatimonadetes.</title>
        <authorList>
            <person name="Zeng Y."/>
            <person name="Feng F."/>
            <person name="Medova H."/>
            <person name="Dean J."/>
            <person name="Koblizek M."/>
        </authorList>
    </citation>
    <scope>NUCLEOTIDE SEQUENCE [LARGE SCALE GENOMIC DNA]</scope>
    <source>
        <strain evidence="2 3">AP64</strain>
    </source>
</reference>
<dbReference type="PANTHER" id="PTHR46112">
    <property type="entry name" value="AMINOPEPTIDASE"/>
    <property type="match status" value="1"/>
</dbReference>
<dbReference type="Gene3D" id="3.90.230.10">
    <property type="entry name" value="Creatinase/methionine aminopeptidase superfamily"/>
    <property type="match status" value="1"/>
</dbReference>